<evidence type="ECO:0000313" key="13">
    <source>
        <dbReference type="EMBL" id="RIY39895.1"/>
    </source>
</evidence>
<dbReference type="PANTHER" id="PTHR42859">
    <property type="entry name" value="OXIDOREDUCTASE"/>
    <property type="match status" value="1"/>
</dbReference>
<evidence type="ECO:0000259" key="12">
    <source>
        <dbReference type="PROSITE" id="PS51379"/>
    </source>
</evidence>
<keyword evidence="9 11" id="KW-0411">Iron-sulfur</keyword>
<evidence type="ECO:0000256" key="4">
    <source>
        <dbReference type="ARBA" id="ARBA00022485"/>
    </source>
</evidence>
<keyword evidence="7 11" id="KW-0249">Electron transport</keyword>
<protein>
    <recommendedName>
        <fullName evidence="11">Ferredoxin</fullName>
    </recommendedName>
</protein>
<dbReference type="Gene3D" id="3.30.70.20">
    <property type="match status" value="1"/>
</dbReference>
<keyword evidence="10 11" id="KW-0003">3Fe-4S</keyword>
<dbReference type="PROSITE" id="PS51379">
    <property type="entry name" value="4FE4S_FER_2"/>
    <property type="match status" value="2"/>
</dbReference>
<reference evidence="13 14" key="1">
    <citation type="submission" date="2017-08" db="EMBL/GenBank/DDBJ databases">
        <title>Pusillimonas indicus sp. nov., a member of the family Alcaligenaceae isolated from surface seawater.</title>
        <authorList>
            <person name="Li J."/>
        </authorList>
    </citation>
    <scope>NUCLEOTIDE SEQUENCE [LARGE SCALE GENOMIC DNA]</scope>
    <source>
        <strain evidence="13 14">L52-1-41</strain>
    </source>
</reference>
<dbReference type="AlphaFoldDB" id="A0A3A1YQH4"/>
<evidence type="ECO:0000256" key="6">
    <source>
        <dbReference type="ARBA" id="ARBA00022737"/>
    </source>
</evidence>
<comment type="function">
    <text evidence="11">Ferredoxins are iron-sulfur proteins that transfer electrons in a wide variety of metabolic reactions.</text>
</comment>
<dbReference type="GO" id="GO:0046872">
    <property type="term" value="F:metal ion binding"/>
    <property type="evidence" value="ECO:0007669"/>
    <property type="project" value="UniProtKB-KW"/>
</dbReference>
<evidence type="ECO:0000256" key="9">
    <source>
        <dbReference type="ARBA" id="ARBA00023014"/>
    </source>
</evidence>
<dbReference type="OrthoDB" id="9803397at2"/>
<dbReference type="InterPro" id="IPR017900">
    <property type="entry name" value="4Fe4S_Fe_S_CS"/>
</dbReference>
<evidence type="ECO:0000256" key="5">
    <source>
        <dbReference type="ARBA" id="ARBA00022723"/>
    </source>
</evidence>
<dbReference type="PROSITE" id="PS00198">
    <property type="entry name" value="4FE4S_FER_1"/>
    <property type="match status" value="1"/>
</dbReference>
<keyword evidence="6 11" id="KW-0677">Repeat</keyword>
<dbReference type="Pfam" id="PF11953">
    <property type="entry name" value="DUF3470"/>
    <property type="match status" value="1"/>
</dbReference>
<evidence type="ECO:0000256" key="3">
    <source>
        <dbReference type="ARBA" id="ARBA00022448"/>
    </source>
</evidence>
<dbReference type="InterPro" id="IPR000813">
    <property type="entry name" value="7Fe_ferredoxin"/>
</dbReference>
<evidence type="ECO:0000256" key="2">
    <source>
        <dbReference type="ARBA" id="ARBA00001966"/>
    </source>
</evidence>
<dbReference type="InterPro" id="IPR050294">
    <property type="entry name" value="RnfB_subfamily"/>
</dbReference>
<keyword evidence="5 11" id="KW-0479">Metal-binding</keyword>
<name>A0A3A1YQH4_9BURK</name>
<dbReference type="GO" id="GO:0051539">
    <property type="term" value="F:4 iron, 4 sulfur cluster binding"/>
    <property type="evidence" value="ECO:0007669"/>
    <property type="project" value="UniProtKB-KW"/>
</dbReference>
<dbReference type="PANTHER" id="PTHR42859:SF2">
    <property type="entry name" value="FERREDOXIN"/>
    <property type="match status" value="1"/>
</dbReference>
<accession>A0A3A1YQH4</accession>
<evidence type="ECO:0000256" key="7">
    <source>
        <dbReference type="ARBA" id="ARBA00022982"/>
    </source>
</evidence>
<keyword evidence="4 11" id="KW-0004">4Fe-4S</keyword>
<comment type="cofactor">
    <cofactor evidence="1 11">
        <name>[3Fe-4S] cluster</name>
        <dbReference type="ChEBI" id="CHEBI:21137"/>
    </cofactor>
</comment>
<keyword evidence="3 11" id="KW-0813">Transport</keyword>
<evidence type="ECO:0000256" key="1">
    <source>
        <dbReference type="ARBA" id="ARBA00001927"/>
    </source>
</evidence>
<dbReference type="EMBL" id="NQYH01000012">
    <property type="protein sequence ID" value="RIY39895.1"/>
    <property type="molecule type" value="Genomic_DNA"/>
</dbReference>
<evidence type="ECO:0000256" key="10">
    <source>
        <dbReference type="ARBA" id="ARBA00023291"/>
    </source>
</evidence>
<dbReference type="GO" id="GO:0009055">
    <property type="term" value="F:electron transfer activity"/>
    <property type="evidence" value="ECO:0007669"/>
    <property type="project" value="InterPro"/>
</dbReference>
<dbReference type="RefSeq" id="WP_119516667.1">
    <property type="nucleotide sequence ID" value="NZ_NQYH01000012.1"/>
</dbReference>
<dbReference type="InterPro" id="IPR017896">
    <property type="entry name" value="4Fe4S_Fe-S-bd"/>
</dbReference>
<evidence type="ECO:0000256" key="11">
    <source>
        <dbReference type="RuleBase" id="RU364098"/>
    </source>
</evidence>
<comment type="cofactor">
    <cofactor evidence="2 11">
        <name>[4Fe-4S] cluster</name>
        <dbReference type="ChEBI" id="CHEBI:49883"/>
    </cofactor>
</comment>
<sequence>MTCVVTEACIACRYGDCVDACPVDAFRVGENFVVIDPEVCVNCTVCVPACPVSAIVADYELDVSERQRYVDLNATLSKEFGRAQVQVEALADAQKWADVKDKLHLLIRP</sequence>
<dbReference type="GO" id="GO:0051538">
    <property type="term" value="F:3 iron, 4 sulfur cluster binding"/>
    <property type="evidence" value="ECO:0007669"/>
    <property type="project" value="UniProtKB-KW"/>
</dbReference>
<keyword evidence="8 11" id="KW-0408">Iron</keyword>
<gene>
    <name evidence="13" type="ORF">CJP73_12475</name>
</gene>
<dbReference type="PRINTS" id="PR00354">
    <property type="entry name" value="7FE8SFRDOXIN"/>
</dbReference>
<comment type="caution">
    <text evidence="13">The sequence shown here is derived from an EMBL/GenBank/DDBJ whole genome shotgun (WGS) entry which is preliminary data.</text>
</comment>
<proteinExistence type="predicted"/>
<dbReference type="SUPFAM" id="SSF54862">
    <property type="entry name" value="4Fe-4S ferredoxins"/>
    <property type="match status" value="1"/>
</dbReference>
<evidence type="ECO:0000313" key="14">
    <source>
        <dbReference type="Proteomes" id="UP000266206"/>
    </source>
</evidence>
<dbReference type="InterPro" id="IPR022569">
    <property type="entry name" value="Fd_C"/>
</dbReference>
<evidence type="ECO:0000256" key="8">
    <source>
        <dbReference type="ARBA" id="ARBA00023004"/>
    </source>
</evidence>
<dbReference type="Pfam" id="PF12838">
    <property type="entry name" value="Fer4_7"/>
    <property type="match status" value="1"/>
</dbReference>
<feature type="domain" description="4Fe-4S ferredoxin-type" evidence="12">
    <location>
        <begin position="31"/>
        <end position="60"/>
    </location>
</feature>
<organism evidence="13 14">
    <name type="scientific">Neopusillimonas maritima</name>
    <dbReference type="NCBI Taxonomy" id="2026239"/>
    <lineage>
        <taxon>Bacteria</taxon>
        <taxon>Pseudomonadati</taxon>
        <taxon>Pseudomonadota</taxon>
        <taxon>Betaproteobacteria</taxon>
        <taxon>Burkholderiales</taxon>
        <taxon>Alcaligenaceae</taxon>
        <taxon>Neopusillimonas</taxon>
    </lineage>
</organism>
<dbReference type="Proteomes" id="UP000266206">
    <property type="component" value="Unassembled WGS sequence"/>
</dbReference>
<feature type="domain" description="4Fe-4S ferredoxin-type" evidence="12">
    <location>
        <begin position="1"/>
        <end position="30"/>
    </location>
</feature>